<evidence type="ECO:0000256" key="3">
    <source>
        <dbReference type="PROSITE-ProRule" id="PRU00221"/>
    </source>
</evidence>
<evidence type="ECO:0000256" key="2">
    <source>
        <dbReference type="ARBA" id="ARBA00022737"/>
    </source>
</evidence>
<name>A0A0M0JXW9_9EUKA</name>
<dbReference type="PROSITE" id="PS50082">
    <property type="entry name" value="WD_REPEATS_2"/>
    <property type="match status" value="8"/>
</dbReference>
<dbReference type="InterPro" id="IPR020472">
    <property type="entry name" value="WD40_PAC1"/>
</dbReference>
<keyword evidence="2" id="KW-0677">Repeat</keyword>
<feature type="repeat" description="WD" evidence="3">
    <location>
        <begin position="673"/>
        <end position="705"/>
    </location>
</feature>
<dbReference type="InterPro" id="IPR015943">
    <property type="entry name" value="WD40/YVTN_repeat-like_dom_sf"/>
</dbReference>
<sequence>MKNDYGGHANKLKDLARLTLRFTSCSRMAHALAEGLQGAGIEVFTLKNKYASPTPMGYSDFNSCAGVVLSDGTRYVCEIQLNHVDMLEAKKEAHVHYEKVREELPALCQDTKVDAGELEAFIVGRLSTSSLDAAVEALSAKAEGLFLYAYMLGQHLESEANEGHEIHFENLDSLPAGLGEVYAVNFKRAFPKGQVDPAWTEAKPLVELIAAAREPITVAMAAALLRWGGGQQERVLETTALLFPVREGKFHVFHKTIVDWLTGEITEGSSIREPSAEFKVQHKDGHAMLAEGFIAWRRTATPPEGRAPDDEATYYWLRHGILHLCRADGQGAKAAFAAQAANVYATDLALLRERIDRGLLSSVAKDYLELRGVDGVDLTDAAEMRQFVGKYMDVLQRDKGAAVMQLALQQPDASAVFRAAASQIQLTRALKWRNKSQEKDACIGTLSHELAVGSVAVGSTRIVSGSGNSIFVYDAESQELLEELKGTSGVSISGVSCVAIWDGGQGCDEDGGTDQSKSLIVAGFEDGTIKVWESGKLELMSEKTNAHRSVITSVAFSPDGTKIVSGSRDGTIKVWDSGKLELLSEKTNAHSGTIWSVAFSPDGTKIVSGSGDKSIKAWDSGKLELLSEKVDAHSNWITSVAFSPDGTKIVSGSYDKTIKVWDSGKLEALSEKTNAHSKEIMSVAFSPDGTKIVSGSADGTIKVWDSGKLELLSEKTNAHSGDINSVAFSPDGTKIVSACNGGTIIVWDSSKLELMSEKTNAHSGDINSVAFSPDGTRIVSGSHDKTIKVWDTGKLEMLSEKTNAHSHWVMSVAFSPDGTTIVSGSRDGTIKAWDSGKLEMLSEKTNAHSHWVMSVAFSPDGTKIVSGSYDGTIKAWDSGALELSNRPSLANPDACWVARQANWSC</sequence>
<dbReference type="AlphaFoldDB" id="A0A0M0JXW9"/>
<gene>
    <name evidence="5" type="ORF">Ctob_011443</name>
</gene>
<dbReference type="SMART" id="SM00320">
    <property type="entry name" value="WD40"/>
    <property type="match status" value="10"/>
</dbReference>
<dbReference type="PRINTS" id="PR00320">
    <property type="entry name" value="GPROTEINBRPT"/>
</dbReference>
<proteinExistence type="predicted"/>
<dbReference type="Proteomes" id="UP000037460">
    <property type="component" value="Unassembled WGS sequence"/>
</dbReference>
<dbReference type="PROSITE" id="PS50294">
    <property type="entry name" value="WD_REPEATS_REGION"/>
    <property type="match status" value="8"/>
</dbReference>
<evidence type="ECO:0000313" key="5">
    <source>
        <dbReference type="EMBL" id="KOO30968.1"/>
    </source>
</evidence>
<dbReference type="InterPro" id="IPR011047">
    <property type="entry name" value="Quinoprotein_ADH-like_sf"/>
</dbReference>
<comment type="caution">
    <text evidence="5">The sequence shown here is derived from an EMBL/GenBank/DDBJ whole genome shotgun (WGS) entry which is preliminary data.</text>
</comment>
<dbReference type="Gene3D" id="1.25.40.370">
    <property type="match status" value="1"/>
</dbReference>
<feature type="repeat" description="WD" evidence="3">
    <location>
        <begin position="716"/>
        <end position="757"/>
    </location>
</feature>
<dbReference type="PANTHER" id="PTHR19848:SF8">
    <property type="entry name" value="F-BOX AND WD REPEAT DOMAIN CONTAINING 7"/>
    <property type="match status" value="1"/>
</dbReference>
<dbReference type="Pfam" id="PF17908">
    <property type="entry name" value="APAF1_C"/>
    <property type="match status" value="1"/>
</dbReference>
<dbReference type="PANTHER" id="PTHR19848">
    <property type="entry name" value="WD40 REPEAT PROTEIN"/>
    <property type="match status" value="1"/>
</dbReference>
<keyword evidence="1 3" id="KW-0853">WD repeat</keyword>
<feature type="repeat" description="WD" evidence="3">
    <location>
        <begin position="802"/>
        <end position="834"/>
    </location>
</feature>
<dbReference type="InterPro" id="IPR041452">
    <property type="entry name" value="APAF1_C"/>
</dbReference>
<dbReference type="Gene3D" id="2.130.10.10">
    <property type="entry name" value="YVTN repeat-like/Quinoprotein amine dehydrogenase"/>
    <property type="match status" value="5"/>
</dbReference>
<dbReference type="InterPro" id="IPR001680">
    <property type="entry name" value="WD40_rpt"/>
</dbReference>
<reference evidence="6" key="1">
    <citation type="journal article" date="2015" name="PLoS Genet.">
        <title>Genome Sequence and Transcriptome Analyses of Chrysochromulina tobin: Metabolic Tools for Enhanced Algal Fitness in the Prominent Order Prymnesiales (Haptophyceae).</title>
        <authorList>
            <person name="Hovde B.T."/>
            <person name="Deodato C.R."/>
            <person name="Hunsperger H.M."/>
            <person name="Ryken S.A."/>
            <person name="Yost W."/>
            <person name="Jha R.K."/>
            <person name="Patterson J."/>
            <person name="Monnat R.J. Jr."/>
            <person name="Barlow S.B."/>
            <person name="Starkenburg S.R."/>
            <person name="Cattolico R.A."/>
        </authorList>
    </citation>
    <scope>NUCLEOTIDE SEQUENCE</scope>
    <source>
        <strain evidence="6">CCMP291</strain>
    </source>
</reference>
<feature type="repeat" description="WD" evidence="3">
    <location>
        <begin position="544"/>
        <end position="576"/>
    </location>
</feature>
<evidence type="ECO:0000313" key="6">
    <source>
        <dbReference type="Proteomes" id="UP000037460"/>
    </source>
</evidence>
<dbReference type="EMBL" id="JWZX01002112">
    <property type="protein sequence ID" value="KOO30968.1"/>
    <property type="molecule type" value="Genomic_DNA"/>
</dbReference>
<feature type="repeat" description="WD" evidence="3">
    <location>
        <begin position="630"/>
        <end position="662"/>
    </location>
</feature>
<feature type="repeat" description="WD" evidence="3">
    <location>
        <begin position="759"/>
        <end position="800"/>
    </location>
</feature>
<dbReference type="Pfam" id="PF00400">
    <property type="entry name" value="WD40"/>
    <property type="match status" value="8"/>
</dbReference>
<feature type="repeat" description="WD" evidence="3">
    <location>
        <begin position="587"/>
        <end position="619"/>
    </location>
</feature>
<dbReference type="SUPFAM" id="SSF50998">
    <property type="entry name" value="Quinoprotein alcohol dehydrogenase-like"/>
    <property type="match status" value="1"/>
</dbReference>
<evidence type="ECO:0000256" key="1">
    <source>
        <dbReference type="ARBA" id="ARBA00022574"/>
    </source>
</evidence>
<keyword evidence="6" id="KW-1185">Reference proteome</keyword>
<feature type="domain" description="APAF-1 helical" evidence="4">
    <location>
        <begin position="307"/>
        <end position="422"/>
    </location>
</feature>
<organism evidence="5 6">
    <name type="scientific">Chrysochromulina tobinii</name>
    <dbReference type="NCBI Taxonomy" id="1460289"/>
    <lineage>
        <taxon>Eukaryota</taxon>
        <taxon>Haptista</taxon>
        <taxon>Haptophyta</taxon>
        <taxon>Prymnesiophyceae</taxon>
        <taxon>Prymnesiales</taxon>
        <taxon>Chrysochromulinaceae</taxon>
        <taxon>Chrysochromulina</taxon>
    </lineage>
</organism>
<accession>A0A0M0JXW9</accession>
<feature type="repeat" description="WD" evidence="3">
    <location>
        <begin position="845"/>
        <end position="877"/>
    </location>
</feature>
<evidence type="ECO:0000259" key="4">
    <source>
        <dbReference type="Pfam" id="PF17908"/>
    </source>
</evidence>
<dbReference type="CDD" id="cd00200">
    <property type="entry name" value="WD40"/>
    <property type="match status" value="2"/>
</dbReference>
<protein>
    <recommendedName>
        <fullName evidence="4">APAF-1 helical domain-containing protein</fullName>
    </recommendedName>
</protein>